<dbReference type="EMBL" id="GG657974">
    <property type="protein sequence ID" value="EFS22137.1"/>
    <property type="molecule type" value="Genomic_DNA"/>
</dbReference>
<dbReference type="AlphaFoldDB" id="E5BI14"/>
<keyword evidence="1" id="KW-0812">Transmembrane</keyword>
<sequence length="143" mass="17162">MKNFLTMILLVFGIMFFLRENPFRSEEEKIKIKFTREFSYMEEDFYLLNEVLSVKEKDKLLVDLSSSSRGEQEKAFKELLKEKQEEINKIEDYKKIKFKKEIEENKKIGNTINSIYENNIFRAIIVIVTLLCAVIYILFPRKI</sequence>
<keyword evidence="3" id="KW-1185">Reference proteome</keyword>
<dbReference type="RefSeq" id="WP_005957013.1">
    <property type="nucleotide sequence ID" value="NZ_GG657974.1"/>
</dbReference>
<reference evidence="2 3" key="1">
    <citation type="submission" date="2009-02" db="EMBL/GenBank/DDBJ databases">
        <title>The Genome Sequence of Fusobacterium sp. 3_1_5R.</title>
        <authorList>
            <consortium name="The Broad Institute Genome Sequencing Platform"/>
            <person name="Ward D."/>
            <person name="Young S.K."/>
            <person name="Kodira C.D."/>
            <person name="Zeng Q."/>
            <person name="Koehrsen M."/>
            <person name="Alvarado L."/>
            <person name="Berlin A."/>
            <person name="Borenstein D."/>
            <person name="Chen Z."/>
            <person name="Engels R."/>
            <person name="Freedman E."/>
            <person name="Gellesch M."/>
            <person name="Goldberg J."/>
            <person name="Griggs A."/>
            <person name="Gujja S."/>
            <person name="Heiman D."/>
            <person name="Hepburn T."/>
            <person name="Howarth C."/>
            <person name="Jen D."/>
            <person name="Larson L."/>
            <person name="Lewis B."/>
            <person name="Mehta T."/>
            <person name="Park D."/>
            <person name="Pearson M."/>
            <person name="Roberts A."/>
            <person name="Saif S."/>
            <person name="Shea T."/>
            <person name="Shenoy N."/>
            <person name="Sisk P."/>
            <person name="Stolte C."/>
            <person name="Sykes S."/>
            <person name="Walk T."/>
            <person name="White J."/>
            <person name="Yandava C."/>
            <person name="Allen-Vercoe E."/>
            <person name="Strauss J."/>
            <person name="Ambrose C."/>
            <person name="Lander E."/>
            <person name="Nusbaum C."/>
            <person name="Galagan J."/>
            <person name="Birren B."/>
        </authorList>
    </citation>
    <scope>NUCLEOTIDE SEQUENCE [LARGE SCALE GENOMIC DNA]</scope>
    <source>
        <strain evidence="2 3">3_1_5R</strain>
    </source>
</reference>
<proteinExistence type="predicted"/>
<evidence type="ECO:0000313" key="3">
    <source>
        <dbReference type="Proteomes" id="UP000002975"/>
    </source>
</evidence>
<name>E5BI14_9FUSO</name>
<gene>
    <name evidence="2" type="ORF">FSBG_01634</name>
</gene>
<accession>E5BI14</accession>
<dbReference type="BioCyc" id="FSP469605-HMP:GTSP-1677-MONOMER"/>
<feature type="transmembrane region" description="Helical" evidence="1">
    <location>
        <begin position="120"/>
        <end position="139"/>
    </location>
</feature>
<organism evidence="2 3">
    <name type="scientific">Fusobacterium gonidiaformans 3-1-5R</name>
    <dbReference type="NCBI Taxonomy" id="469605"/>
    <lineage>
        <taxon>Bacteria</taxon>
        <taxon>Fusobacteriati</taxon>
        <taxon>Fusobacteriota</taxon>
        <taxon>Fusobacteriia</taxon>
        <taxon>Fusobacteriales</taxon>
        <taxon>Fusobacteriaceae</taxon>
        <taxon>Fusobacterium</taxon>
    </lineage>
</organism>
<dbReference type="HOGENOM" id="CLU_1803362_0_0_0"/>
<evidence type="ECO:0000313" key="2">
    <source>
        <dbReference type="EMBL" id="EFS22137.1"/>
    </source>
</evidence>
<keyword evidence="1" id="KW-0472">Membrane</keyword>
<keyword evidence="1" id="KW-1133">Transmembrane helix</keyword>
<protein>
    <submittedName>
        <fullName evidence="2">Uncharacterized protein</fullName>
    </submittedName>
</protein>
<dbReference type="Proteomes" id="UP000002975">
    <property type="component" value="Unassembled WGS sequence"/>
</dbReference>
<evidence type="ECO:0000256" key="1">
    <source>
        <dbReference type="SAM" id="Phobius"/>
    </source>
</evidence>